<dbReference type="PROSITE" id="PS51257">
    <property type="entry name" value="PROKAR_LIPOPROTEIN"/>
    <property type="match status" value="1"/>
</dbReference>
<dbReference type="eggNOG" id="ENOG5033KT8">
    <property type="taxonomic scope" value="Bacteria"/>
</dbReference>
<dbReference type="AlphaFoldDB" id="K2IP22"/>
<protein>
    <recommendedName>
        <fullName evidence="3">Lipoprotein</fullName>
    </recommendedName>
</protein>
<sequence>MKNFFIGAALIAALSACSVDPQAAADRRQKIKDVLLEPADQRGIELLFPLENNGRLSTFQVTYNPKLVSEPEVIRRIGKICVDQGFENGISIKAEGEPGFSTQPDGTKLPIISIWLKCNLSR</sequence>
<comment type="caution">
    <text evidence="1">The sequence shown here is derived from an EMBL/GenBank/DDBJ whole genome shotgun (WGS) entry which is preliminary data.</text>
</comment>
<name>K2IP22_9RHOB</name>
<gene>
    <name evidence="1" type="ORF">B30_09058</name>
</gene>
<dbReference type="RefSeq" id="WP_009571751.1">
    <property type="nucleotide sequence ID" value="NZ_AMRK01000004.1"/>
</dbReference>
<evidence type="ECO:0000313" key="2">
    <source>
        <dbReference type="Proteomes" id="UP000006762"/>
    </source>
</evidence>
<dbReference type="EMBL" id="AMRK01000004">
    <property type="protein sequence ID" value="EKE71906.1"/>
    <property type="molecule type" value="Genomic_DNA"/>
</dbReference>
<dbReference type="STRING" id="1208323.B30_09058"/>
<dbReference type="PATRIC" id="fig|1208323.3.peg.1871"/>
<keyword evidence="2" id="KW-1185">Reference proteome</keyword>
<dbReference type="OrthoDB" id="7872937at2"/>
<evidence type="ECO:0008006" key="3">
    <source>
        <dbReference type="Google" id="ProtNLM"/>
    </source>
</evidence>
<proteinExistence type="predicted"/>
<reference evidence="1 2" key="1">
    <citation type="submission" date="2012-09" db="EMBL/GenBank/DDBJ databases">
        <title>Celeribacter baekdonensis B30 Genome Sequencing.</title>
        <authorList>
            <person name="Wang W."/>
        </authorList>
    </citation>
    <scope>NUCLEOTIDE SEQUENCE [LARGE SCALE GENOMIC DNA]</scope>
    <source>
        <strain evidence="1 2">B30</strain>
    </source>
</reference>
<dbReference type="Proteomes" id="UP000006762">
    <property type="component" value="Unassembled WGS sequence"/>
</dbReference>
<evidence type="ECO:0000313" key="1">
    <source>
        <dbReference type="EMBL" id="EKE71906.1"/>
    </source>
</evidence>
<accession>K2IP22</accession>
<organism evidence="1 2">
    <name type="scientific">Celeribacter baekdonensis B30</name>
    <dbReference type="NCBI Taxonomy" id="1208323"/>
    <lineage>
        <taxon>Bacteria</taxon>
        <taxon>Pseudomonadati</taxon>
        <taxon>Pseudomonadota</taxon>
        <taxon>Alphaproteobacteria</taxon>
        <taxon>Rhodobacterales</taxon>
        <taxon>Roseobacteraceae</taxon>
        <taxon>Celeribacter</taxon>
    </lineage>
</organism>